<protein>
    <submittedName>
        <fullName evidence="1">Thymidylate synthase</fullName>
    </submittedName>
</protein>
<accession>A0A4S4K0S9</accession>
<dbReference type="EMBL" id="JALP01000085">
    <property type="protein sequence ID" value="THG91173.1"/>
    <property type="molecule type" value="Genomic_DNA"/>
</dbReference>
<dbReference type="OrthoDB" id="9796999at2"/>
<sequence length="208" mass="24774">MEIKNLIRVKTRQELRDWLEENSNTARFCWVIVSMSEQTEAIQYLDAVEEALCFGWIDGIKKKISDTELAQRLSPRKKTSNWTELNKERVRRLDKLGLMKEEGLNILPDMRPESFTIDKDIETLLKEDEQLYQNFINFPELYSRIRIDTIQSYRNEPDIFNKRLDKFIENTRENKMYGQWNDHGRLVGEKVSPSTIPIPINCRLKNLF</sequence>
<dbReference type="Pfam" id="PF13376">
    <property type="entry name" value="OmdA"/>
    <property type="match status" value="1"/>
</dbReference>
<dbReference type="Proteomes" id="UP000297014">
    <property type="component" value="Unassembled WGS sequence"/>
</dbReference>
<dbReference type="RefSeq" id="WP_003321747.1">
    <property type="nucleotide sequence ID" value="NZ_ALPT02000007.1"/>
</dbReference>
<evidence type="ECO:0000313" key="2">
    <source>
        <dbReference type="Proteomes" id="UP000297014"/>
    </source>
</evidence>
<name>A0A4S4K0S9_ALKAL</name>
<reference evidence="1 2" key="1">
    <citation type="submission" date="2014-01" db="EMBL/GenBank/DDBJ databases">
        <title>Draft genome sequencing of Bacillus alcalophilus CGMCC 1.3604.</title>
        <authorList>
            <person name="Yang J."/>
            <person name="Diao L."/>
            <person name="Yang S."/>
        </authorList>
    </citation>
    <scope>NUCLEOTIDE SEQUENCE [LARGE SCALE GENOMIC DNA]</scope>
    <source>
        <strain evidence="1 2">CGMCC 1.3604</strain>
    </source>
</reference>
<proteinExistence type="predicted"/>
<dbReference type="AlphaFoldDB" id="A0A4S4K0S9"/>
<comment type="caution">
    <text evidence="1">The sequence shown here is derived from an EMBL/GenBank/DDBJ whole genome shotgun (WGS) entry which is preliminary data.</text>
</comment>
<organism evidence="1 2">
    <name type="scientific">Alkalihalobacillus alcalophilus ATCC 27647 = CGMCC 1.3604</name>
    <dbReference type="NCBI Taxonomy" id="1218173"/>
    <lineage>
        <taxon>Bacteria</taxon>
        <taxon>Bacillati</taxon>
        <taxon>Bacillota</taxon>
        <taxon>Bacilli</taxon>
        <taxon>Bacillales</taxon>
        <taxon>Bacillaceae</taxon>
        <taxon>Alkalihalobacillus</taxon>
    </lineage>
</organism>
<evidence type="ECO:0000313" key="1">
    <source>
        <dbReference type="EMBL" id="THG91173.1"/>
    </source>
</evidence>
<gene>
    <name evidence="1" type="ORF">AJ85_06480</name>
</gene>